<evidence type="ECO:0000256" key="6">
    <source>
        <dbReference type="ARBA" id="ARBA00022729"/>
    </source>
</evidence>
<dbReference type="Proteomes" id="UP001321760">
    <property type="component" value="Unassembled WGS sequence"/>
</dbReference>
<name>A0AAV9GTE8_9PEZI</name>
<dbReference type="Pfam" id="PF05730">
    <property type="entry name" value="CFEM"/>
    <property type="match status" value="1"/>
</dbReference>
<dbReference type="GO" id="GO:0005576">
    <property type="term" value="C:extracellular region"/>
    <property type="evidence" value="ECO:0007669"/>
    <property type="project" value="UniProtKB-SubCell"/>
</dbReference>
<keyword evidence="13" id="KW-1185">Reference proteome</keyword>
<keyword evidence="8" id="KW-0449">Lipoprotein</keyword>
<dbReference type="GO" id="GO:0098552">
    <property type="term" value="C:side of membrane"/>
    <property type="evidence" value="ECO:0007669"/>
    <property type="project" value="UniProtKB-KW"/>
</dbReference>
<reference evidence="12" key="2">
    <citation type="submission" date="2023-05" db="EMBL/GenBank/DDBJ databases">
        <authorList>
            <consortium name="Lawrence Berkeley National Laboratory"/>
            <person name="Steindorff A."/>
            <person name="Hensen N."/>
            <person name="Bonometti L."/>
            <person name="Westerberg I."/>
            <person name="Brannstrom I.O."/>
            <person name="Guillou S."/>
            <person name="Cros-Aarteil S."/>
            <person name="Calhoun S."/>
            <person name="Haridas S."/>
            <person name="Kuo A."/>
            <person name="Mondo S."/>
            <person name="Pangilinan J."/>
            <person name="Riley R."/>
            <person name="Labutti K."/>
            <person name="Andreopoulos B."/>
            <person name="Lipzen A."/>
            <person name="Chen C."/>
            <person name="Yanf M."/>
            <person name="Daum C."/>
            <person name="Ng V."/>
            <person name="Clum A."/>
            <person name="Ohm R."/>
            <person name="Martin F."/>
            <person name="Silar P."/>
            <person name="Natvig D."/>
            <person name="Lalanne C."/>
            <person name="Gautier V."/>
            <person name="Ament-Velasquez S.L."/>
            <person name="Kruys A."/>
            <person name="Hutchinson M.I."/>
            <person name="Powell A.J."/>
            <person name="Barry K."/>
            <person name="Miller A.N."/>
            <person name="Grigoriev I.V."/>
            <person name="Debuchy R."/>
            <person name="Gladieux P."/>
            <person name="Thoren M.H."/>
            <person name="Johannesson H."/>
        </authorList>
    </citation>
    <scope>NUCLEOTIDE SEQUENCE</scope>
    <source>
        <strain evidence="12">PSN243</strain>
    </source>
</reference>
<feature type="domain" description="CFEM" evidence="11">
    <location>
        <begin position="52"/>
        <end position="103"/>
    </location>
</feature>
<dbReference type="InterPro" id="IPR008427">
    <property type="entry name" value="Extracellular_membr_CFEM_dom"/>
</dbReference>
<evidence type="ECO:0000256" key="7">
    <source>
        <dbReference type="ARBA" id="ARBA00023157"/>
    </source>
</evidence>
<evidence type="ECO:0000313" key="13">
    <source>
        <dbReference type="Proteomes" id="UP001321760"/>
    </source>
</evidence>
<keyword evidence="5" id="KW-0472">Membrane</keyword>
<comment type="subcellular location">
    <subcellularLocation>
        <location evidence="1">Membrane</location>
        <topology evidence="1">Lipid-anchor</topology>
        <topology evidence="1">GPI-anchor</topology>
    </subcellularLocation>
    <subcellularLocation>
        <location evidence="2">Secreted</location>
    </subcellularLocation>
</comment>
<accession>A0AAV9GTE8</accession>
<protein>
    <recommendedName>
        <fullName evidence="11">CFEM domain-containing protein</fullName>
    </recommendedName>
</protein>
<feature type="chain" id="PRO_5043821503" description="CFEM domain-containing protein" evidence="10">
    <location>
        <begin position="20"/>
        <end position="144"/>
    </location>
</feature>
<keyword evidence="5" id="KW-0336">GPI-anchor</keyword>
<evidence type="ECO:0000256" key="8">
    <source>
        <dbReference type="ARBA" id="ARBA00023288"/>
    </source>
</evidence>
<sequence>MKLSALLCCLAAASTATTAATAWWKKKPKQDSLPDLLENSIFPKQPVVTTTRCIQGCLDSKHFDAGCGRADDWDCLCRSDHRTPYEIQSCVHSECPGSMDLSSLGGLEKARCGPIQQQAVPQNTQPADDYGYEEHEGRYDDDDA</sequence>
<feature type="compositionally biased region" description="Polar residues" evidence="9">
    <location>
        <begin position="115"/>
        <end position="126"/>
    </location>
</feature>
<organism evidence="12 13">
    <name type="scientific">Podospora aff. communis PSN243</name>
    <dbReference type="NCBI Taxonomy" id="3040156"/>
    <lineage>
        <taxon>Eukaryota</taxon>
        <taxon>Fungi</taxon>
        <taxon>Dikarya</taxon>
        <taxon>Ascomycota</taxon>
        <taxon>Pezizomycotina</taxon>
        <taxon>Sordariomycetes</taxon>
        <taxon>Sordariomycetidae</taxon>
        <taxon>Sordariales</taxon>
        <taxon>Podosporaceae</taxon>
        <taxon>Podospora</taxon>
    </lineage>
</organism>
<dbReference type="AlphaFoldDB" id="A0AAV9GTE8"/>
<keyword evidence="5" id="KW-0325">Glycoprotein</keyword>
<evidence type="ECO:0000256" key="10">
    <source>
        <dbReference type="SAM" id="SignalP"/>
    </source>
</evidence>
<keyword evidence="7" id="KW-1015">Disulfide bond</keyword>
<evidence type="ECO:0000313" key="12">
    <source>
        <dbReference type="EMBL" id="KAK4452164.1"/>
    </source>
</evidence>
<gene>
    <name evidence="12" type="ORF">QBC34DRAFT_399373</name>
</gene>
<evidence type="ECO:0000256" key="2">
    <source>
        <dbReference type="ARBA" id="ARBA00004613"/>
    </source>
</evidence>
<evidence type="ECO:0000256" key="4">
    <source>
        <dbReference type="ARBA" id="ARBA00022525"/>
    </source>
</evidence>
<comment type="caution">
    <text evidence="12">The sequence shown here is derived from an EMBL/GenBank/DDBJ whole genome shotgun (WGS) entry which is preliminary data.</text>
</comment>
<evidence type="ECO:0000256" key="3">
    <source>
        <dbReference type="ARBA" id="ARBA00010031"/>
    </source>
</evidence>
<evidence type="ECO:0000256" key="1">
    <source>
        <dbReference type="ARBA" id="ARBA00004589"/>
    </source>
</evidence>
<keyword evidence="4" id="KW-0964">Secreted</keyword>
<evidence type="ECO:0000256" key="5">
    <source>
        <dbReference type="ARBA" id="ARBA00022622"/>
    </source>
</evidence>
<keyword evidence="6 10" id="KW-0732">Signal</keyword>
<dbReference type="EMBL" id="MU865925">
    <property type="protein sequence ID" value="KAK4452164.1"/>
    <property type="molecule type" value="Genomic_DNA"/>
</dbReference>
<proteinExistence type="inferred from homology"/>
<feature type="region of interest" description="Disordered" evidence="9">
    <location>
        <begin position="114"/>
        <end position="144"/>
    </location>
</feature>
<reference evidence="12" key="1">
    <citation type="journal article" date="2023" name="Mol. Phylogenet. Evol.">
        <title>Genome-scale phylogeny and comparative genomics of the fungal order Sordariales.</title>
        <authorList>
            <person name="Hensen N."/>
            <person name="Bonometti L."/>
            <person name="Westerberg I."/>
            <person name="Brannstrom I.O."/>
            <person name="Guillou S."/>
            <person name="Cros-Aarteil S."/>
            <person name="Calhoun S."/>
            <person name="Haridas S."/>
            <person name="Kuo A."/>
            <person name="Mondo S."/>
            <person name="Pangilinan J."/>
            <person name="Riley R."/>
            <person name="LaButti K."/>
            <person name="Andreopoulos B."/>
            <person name="Lipzen A."/>
            <person name="Chen C."/>
            <person name="Yan M."/>
            <person name="Daum C."/>
            <person name="Ng V."/>
            <person name="Clum A."/>
            <person name="Steindorff A."/>
            <person name="Ohm R.A."/>
            <person name="Martin F."/>
            <person name="Silar P."/>
            <person name="Natvig D.O."/>
            <person name="Lalanne C."/>
            <person name="Gautier V."/>
            <person name="Ament-Velasquez S.L."/>
            <person name="Kruys A."/>
            <person name="Hutchinson M.I."/>
            <person name="Powell A.J."/>
            <person name="Barry K."/>
            <person name="Miller A.N."/>
            <person name="Grigoriev I.V."/>
            <person name="Debuchy R."/>
            <person name="Gladieux P."/>
            <person name="Hiltunen Thoren M."/>
            <person name="Johannesson H."/>
        </authorList>
    </citation>
    <scope>NUCLEOTIDE SEQUENCE</scope>
    <source>
        <strain evidence="12">PSN243</strain>
    </source>
</reference>
<comment type="similarity">
    <text evidence="3">Belongs to the RBT5 family.</text>
</comment>
<feature type="signal peptide" evidence="10">
    <location>
        <begin position="1"/>
        <end position="19"/>
    </location>
</feature>
<evidence type="ECO:0000256" key="9">
    <source>
        <dbReference type="SAM" id="MobiDB-lite"/>
    </source>
</evidence>
<evidence type="ECO:0000259" key="11">
    <source>
        <dbReference type="Pfam" id="PF05730"/>
    </source>
</evidence>